<dbReference type="PANTHER" id="PTHR42993">
    <property type="entry name" value="MAOC-LIKE DEHYDRATASE DOMAIN-CONTAINING PROTEIN"/>
    <property type="match status" value="1"/>
</dbReference>
<dbReference type="Gene3D" id="3.10.129.10">
    <property type="entry name" value="Hotdog Thioesterase"/>
    <property type="match status" value="1"/>
</dbReference>
<dbReference type="InterPro" id="IPR029069">
    <property type="entry name" value="HotDog_dom_sf"/>
</dbReference>
<dbReference type="Proteomes" id="UP000662914">
    <property type="component" value="Chromosome"/>
</dbReference>
<name>A0A809QZ24_9PROT</name>
<dbReference type="Pfam" id="PF01575">
    <property type="entry name" value="MaoC_dehydratas"/>
    <property type="match status" value="1"/>
</dbReference>
<dbReference type="KEGG" id="ddz:DSYM_13690"/>
<organism evidence="2 3">
    <name type="scientific">Candidatus Desulfobacillus denitrificans</name>
    <dbReference type="NCBI Taxonomy" id="2608985"/>
    <lineage>
        <taxon>Bacteria</taxon>
        <taxon>Pseudomonadati</taxon>
        <taxon>Pseudomonadota</taxon>
        <taxon>Betaproteobacteria</taxon>
        <taxon>Candidatus Desulfobacillus</taxon>
    </lineage>
</organism>
<evidence type="ECO:0000259" key="1">
    <source>
        <dbReference type="Pfam" id="PF01575"/>
    </source>
</evidence>
<dbReference type="SUPFAM" id="SSF54637">
    <property type="entry name" value="Thioesterase/thiol ester dehydrase-isomerase"/>
    <property type="match status" value="1"/>
</dbReference>
<feature type="domain" description="MaoC-like" evidence="1">
    <location>
        <begin position="16"/>
        <end position="116"/>
    </location>
</feature>
<dbReference type="PANTHER" id="PTHR42993:SF1">
    <property type="entry name" value="MAOC-LIKE DEHYDRATASE DOMAIN-CONTAINING PROTEIN"/>
    <property type="match status" value="1"/>
</dbReference>
<dbReference type="InterPro" id="IPR039375">
    <property type="entry name" value="NodN-like"/>
</dbReference>
<evidence type="ECO:0000313" key="3">
    <source>
        <dbReference type="Proteomes" id="UP000662914"/>
    </source>
</evidence>
<accession>A0A809QZ24</accession>
<dbReference type="EMBL" id="AP021857">
    <property type="protein sequence ID" value="BBO20670.1"/>
    <property type="molecule type" value="Genomic_DNA"/>
</dbReference>
<sequence>MPKITIKSLEELRQWVGREIAASDWLAVDQERIDRFADATGDHQWIHVDPARAKVESPFGATIAHGYLTLSLLPHMMLETLEVQGGRMSINYGLNRVRFAAPVRAGDRIRARFTLAALEDIPGGIQLTWHALIEIEGQHKPACVAEMIARRYD</sequence>
<evidence type="ECO:0000313" key="2">
    <source>
        <dbReference type="EMBL" id="BBO20670.1"/>
    </source>
</evidence>
<dbReference type="CDD" id="cd03450">
    <property type="entry name" value="NodN"/>
    <property type="match status" value="1"/>
</dbReference>
<dbReference type="AlphaFoldDB" id="A0A809QZ24"/>
<proteinExistence type="predicted"/>
<reference evidence="2" key="1">
    <citation type="journal article" name="DNA Res.">
        <title>The physiological potential of anammox bacteria as revealed by their core genome structure.</title>
        <authorList>
            <person name="Okubo T."/>
            <person name="Toyoda A."/>
            <person name="Fukuhara K."/>
            <person name="Uchiyama I."/>
            <person name="Harigaya Y."/>
            <person name="Kuroiwa M."/>
            <person name="Suzuki T."/>
            <person name="Murakami Y."/>
            <person name="Suwa Y."/>
            <person name="Takami H."/>
        </authorList>
    </citation>
    <scope>NUCLEOTIDE SEQUENCE</scope>
    <source>
        <strain evidence="2">317325-3</strain>
    </source>
</reference>
<protein>
    <submittedName>
        <fullName evidence="2">Acyl dehydratase</fullName>
    </submittedName>
</protein>
<dbReference type="InterPro" id="IPR002539">
    <property type="entry name" value="MaoC-like_dom"/>
</dbReference>
<gene>
    <name evidence="2" type="ORF">DSYM_13690</name>
</gene>